<sequence length="400" mass="42707">MATVLLAYEFGAGLGHLNRLSAVAARLRGSHRLVFALPDMSLAAGLRRDFGDDAEIREGVHWPPPTDANARKIPTHTFADVIRLFGFDDVERLVGNAERWLTLLAEVKPDLIVADFAPTLRLASGGRIPTIIVGNGYTVPPGSQPLPRLRPWETVIPPLSRAHEGRLLGGVNEARARLKGAAVDHFADLFQGEETFVCTIAEFDPYGDRRQAPVLWPFNIPAVESGGPLSERQGPAAFAYFQRNHPALGQVMASLSALGRRSEIYVQGADPVEMAKGAGRSVGIHRRPADFGKVLPSSGVLIHHAGLGTASAGLMAGIPQIVLPVNLEHTLTARGLALFGVATHLPLPPQLDAPKLTSAFARALEDGQMQAAALDAAAELHRRRDPDPVGRVVQAAGALL</sequence>
<gene>
    <name evidence="2" type="ORF">SAMN05216548_102350</name>
</gene>
<dbReference type="RefSeq" id="WP_092495505.1">
    <property type="nucleotide sequence ID" value="NZ_FOFG01000002.1"/>
</dbReference>
<dbReference type="Pfam" id="PF06722">
    <property type="entry name" value="EryCIII-like_C"/>
    <property type="match status" value="1"/>
</dbReference>
<evidence type="ECO:0000313" key="2">
    <source>
        <dbReference type="EMBL" id="SEQ08453.1"/>
    </source>
</evidence>
<keyword evidence="3" id="KW-1185">Reference proteome</keyword>
<dbReference type="AlphaFoldDB" id="A0A1H9D6G6"/>
<accession>A0A1H9D6G6</accession>
<dbReference type="Gene3D" id="3.40.50.2000">
    <property type="entry name" value="Glycogen Phosphorylase B"/>
    <property type="match status" value="2"/>
</dbReference>
<dbReference type="InterPro" id="IPR010610">
    <property type="entry name" value="EryCIII-like_C"/>
</dbReference>
<keyword evidence="2" id="KW-0808">Transferase</keyword>
<dbReference type="Proteomes" id="UP000199647">
    <property type="component" value="Unassembled WGS sequence"/>
</dbReference>
<proteinExistence type="predicted"/>
<evidence type="ECO:0000259" key="1">
    <source>
        <dbReference type="Pfam" id="PF06722"/>
    </source>
</evidence>
<dbReference type="SUPFAM" id="SSF53756">
    <property type="entry name" value="UDP-Glycosyltransferase/glycogen phosphorylase"/>
    <property type="match status" value="1"/>
</dbReference>
<dbReference type="EMBL" id="FOFG01000002">
    <property type="protein sequence ID" value="SEQ08453.1"/>
    <property type="molecule type" value="Genomic_DNA"/>
</dbReference>
<dbReference type="STRING" id="1855383.SAMN05216548_102350"/>
<reference evidence="2 3" key="1">
    <citation type="submission" date="2016-10" db="EMBL/GenBank/DDBJ databases">
        <authorList>
            <person name="de Groot N.N."/>
        </authorList>
    </citation>
    <scope>NUCLEOTIDE SEQUENCE [LARGE SCALE GENOMIC DNA]</scope>
    <source>
        <strain evidence="2 3">A52C2</strain>
    </source>
</reference>
<protein>
    <submittedName>
        <fullName evidence="2">UDP:flavonoid glycosyltransferase YjiC, YdhE family</fullName>
    </submittedName>
</protein>
<name>A0A1H9D6G6_9HYPH</name>
<dbReference type="OrthoDB" id="271062at2"/>
<feature type="domain" description="Erythromycin biosynthesis protein CIII-like C-terminal" evidence="1">
    <location>
        <begin position="292"/>
        <end position="389"/>
    </location>
</feature>
<dbReference type="GO" id="GO:0016757">
    <property type="term" value="F:glycosyltransferase activity"/>
    <property type="evidence" value="ECO:0007669"/>
    <property type="project" value="UniProtKB-ARBA"/>
</dbReference>
<evidence type="ECO:0000313" key="3">
    <source>
        <dbReference type="Proteomes" id="UP000199647"/>
    </source>
</evidence>
<organism evidence="2 3">
    <name type="scientific">Faunimonas pinastri</name>
    <dbReference type="NCBI Taxonomy" id="1855383"/>
    <lineage>
        <taxon>Bacteria</taxon>
        <taxon>Pseudomonadati</taxon>
        <taxon>Pseudomonadota</taxon>
        <taxon>Alphaproteobacteria</taxon>
        <taxon>Hyphomicrobiales</taxon>
        <taxon>Afifellaceae</taxon>
        <taxon>Faunimonas</taxon>
    </lineage>
</organism>